<protein>
    <submittedName>
        <fullName evidence="1">Uncharacterized protein</fullName>
    </submittedName>
</protein>
<sequence>MEITIFDGDFENHFFDRVIADKPIRFMDIANNDLPFVDLYGFSAAF</sequence>
<dbReference type="HOGENOM" id="CLU_3183036_0_0_6"/>
<organism evidence="1 2">
    <name type="scientific">Escherichia coli O6:H1 (strain CFT073 / ATCC 700928 / UPEC)</name>
    <dbReference type="NCBI Taxonomy" id="199310"/>
    <lineage>
        <taxon>Bacteria</taxon>
        <taxon>Pseudomonadati</taxon>
        <taxon>Pseudomonadota</taxon>
        <taxon>Gammaproteobacteria</taxon>
        <taxon>Enterobacterales</taxon>
        <taxon>Enterobacteriaceae</taxon>
        <taxon>Escherichia</taxon>
    </lineage>
</organism>
<accession>A0A0H2VBB2</accession>
<gene>
    <name evidence="1" type="ordered locus">c3835</name>
</gene>
<dbReference type="KEGG" id="ecc:c3835"/>
<name>A0A0H2VBB2_ECOL6</name>
<evidence type="ECO:0000313" key="2">
    <source>
        <dbReference type="Proteomes" id="UP000001410"/>
    </source>
</evidence>
<reference evidence="1 2" key="1">
    <citation type="journal article" date="2002" name="Proc. Natl. Acad. Sci. U.S.A.">
        <title>Extensive mosaic structure revealed by the complete genome sequence of uropathogenic Escherichia coli.</title>
        <authorList>
            <person name="Welch R.A."/>
            <person name="Burland V."/>
            <person name="Plunkett G.III."/>
            <person name="Redford P."/>
            <person name="Roesch P."/>
            <person name="Rasko D."/>
            <person name="Buckles E.L."/>
            <person name="Liou S.R."/>
            <person name="Boutin A."/>
            <person name="Hackett J."/>
            <person name="Stroud D."/>
            <person name="Mayhew G.F."/>
            <person name="Rose D.J."/>
            <person name="Zhou S."/>
            <person name="Schwartz D.C."/>
            <person name="Perna N.T."/>
            <person name="Mobley H.L."/>
            <person name="Donnenberg M.S."/>
            <person name="Blattner F.R."/>
        </authorList>
    </citation>
    <scope>NUCLEOTIDE SEQUENCE [LARGE SCALE GENOMIC DNA]</scope>
    <source>
        <strain evidence="2">CFT073 / ATCC 700928 / UPEC</strain>
    </source>
</reference>
<keyword evidence="2" id="KW-1185">Reference proteome</keyword>
<dbReference type="Proteomes" id="UP000001410">
    <property type="component" value="Chromosome"/>
</dbReference>
<proteinExistence type="predicted"/>
<dbReference type="EMBL" id="AE014075">
    <property type="protein sequence ID" value="AAN82280.1"/>
    <property type="molecule type" value="Genomic_DNA"/>
</dbReference>
<evidence type="ECO:0000313" key="1">
    <source>
        <dbReference type="EMBL" id="AAN82280.1"/>
    </source>
</evidence>
<dbReference type="AlphaFoldDB" id="A0A0H2VBB2"/>